<feature type="domain" description="HTH cro/C1-type" evidence="2">
    <location>
        <begin position="29"/>
        <end position="66"/>
    </location>
</feature>
<organism evidence="3 4">
    <name type="scientific">Streptomyces zagrosensis</name>
    <dbReference type="NCBI Taxonomy" id="1042984"/>
    <lineage>
        <taxon>Bacteria</taxon>
        <taxon>Bacillati</taxon>
        <taxon>Actinomycetota</taxon>
        <taxon>Actinomycetes</taxon>
        <taxon>Kitasatosporales</taxon>
        <taxon>Streptomycetaceae</taxon>
        <taxon>Streptomyces</taxon>
    </lineage>
</organism>
<dbReference type="CDD" id="cd00093">
    <property type="entry name" value="HTH_XRE"/>
    <property type="match status" value="1"/>
</dbReference>
<dbReference type="Pfam" id="PF13560">
    <property type="entry name" value="HTH_31"/>
    <property type="match status" value="1"/>
</dbReference>
<dbReference type="Gene3D" id="1.10.260.40">
    <property type="entry name" value="lambda repressor-like DNA-binding domains"/>
    <property type="match status" value="1"/>
</dbReference>
<feature type="region of interest" description="Disordered" evidence="1">
    <location>
        <begin position="1"/>
        <end position="40"/>
    </location>
</feature>
<dbReference type="InterPro" id="IPR010982">
    <property type="entry name" value="Lambda_DNA-bd_dom_sf"/>
</dbReference>
<feature type="compositionally biased region" description="Basic and acidic residues" evidence="1">
    <location>
        <begin position="1"/>
        <end position="16"/>
    </location>
</feature>
<dbReference type="AlphaFoldDB" id="A0A7W9UYY8"/>
<evidence type="ECO:0000313" key="4">
    <source>
        <dbReference type="Proteomes" id="UP000588098"/>
    </source>
</evidence>
<dbReference type="SUPFAM" id="SSF47413">
    <property type="entry name" value="lambda repressor-like DNA-binding domains"/>
    <property type="match status" value="1"/>
</dbReference>
<dbReference type="Pfam" id="PF19054">
    <property type="entry name" value="DUF5753"/>
    <property type="match status" value="1"/>
</dbReference>
<dbReference type="EMBL" id="JACHJL010000007">
    <property type="protein sequence ID" value="MBB5936197.1"/>
    <property type="molecule type" value="Genomic_DNA"/>
</dbReference>
<name>A0A7W9UYY8_9ACTN</name>
<gene>
    <name evidence="3" type="ORF">FHS42_003272</name>
</gene>
<comment type="caution">
    <text evidence="3">The sequence shown here is derived from an EMBL/GenBank/DDBJ whole genome shotgun (WGS) entry which is preliminary data.</text>
</comment>
<evidence type="ECO:0000259" key="2">
    <source>
        <dbReference type="PROSITE" id="PS50943"/>
    </source>
</evidence>
<protein>
    <submittedName>
        <fullName evidence="3">Transcriptional regulator with XRE-family HTH domain</fullName>
    </submittedName>
</protein>
<dbReference type="InterPro" id="IPR001387">
    <property type="entry name" value="Cro/C1-type_HTH"/>
</dbReference>
<reference evidence="3 4" key="1">
    <citation type="submission" date="2020-08" db="EMBL/GenBank/DDBJ databases">
        <title>Genomic Encyclopedia of Type Strains, Phase III (KMG-III): the genomes of soil and plant-associated and newly described type strains.</title>
        <authorList>
            <person name="Whitman W."/>
        </authorList>
    </citation>
    <scope>NUCLEOTIDE SEQUENCE [LARGE SCALE GENOMIC DNA]</scope>
    <source>
        <strain evidence="3 4">CECT 8305</strain>
    </source>
</reference>
<accession>A0A7W9UYY8</accession>
<dbReference type="SMART" id="SM00530">
    <property type="entry name" value="HTH_XRE"/>
    <property type="match status" value="1"/>
</dbReference>
<evidence type="ECO:0000256" key="1">
    <source>
        <dbReference type="SAM" id="MobiDB-lite"/>
    </source>
</evidence>
<evidence type="ECO:0000313" key="3">
    <source>
        <dbReference type="EMBL" id="MBB5936197.1"/>
    </source>
</evidence>
<dbReference type="Proteomes" id="UP000588098">
    <property type="component" value="Unassembled WGS sequence"/>
</dbReference>
<keyword evidence="4" id="KW-1185">Reference proteome</keyword>
<dbReference type="GO" id="GO:0003677">
    <property type="term" value="F:DNA binding"/>
    <property type="evidence" value="ECO:0007669"/>
    <property type="project" value="InterPro"/>
</dbReference>
<dbReference type="InterPro" id="IPR043917">
    <property type="entry name" value="DUF5753"/>
</dbReference>
<sequence length="285" mass="31528">MGRKVGDHPLNRKELNPDSSPQAAFGARLRSSREKRGWTQDELAKRMEYSSTHISSVETGHKPPTLRLSRSADLALGSGDAFEREYREIRHGSLLEGFPEYVGHEGRAVEIRLYEIGIIPGLMQTPEYARVLADSAVRRGTITHDQAAERVSVLAERQAALERLRAPTVFVVMDESCIRRPVGGPAVMDAQLERLVEFAKRATTVLQVAPFAIGERRPFDLPVTLLTLPDRSVMAYAESQAQGCLDRDSTAVLPMLSTYHQLQAEALSQADSVAMINDVLKGHQS</sequence>
<feature type="compositionally biased region" description="Basic and acidic residues" evidence="1">
    <location>
        <begin position="31"/>
        <end position="40"/>
    </location>
</feature>
<proteinExistence type="predicted"/>
<dbReference type="PROSITE" id="PS50943">
    <property type="entry name" value="HTH_CROC1"/>
    <property type="match status" value="1"/>
</dbReference>